<comment type="caution">
    <text evidence="1">The sequence shown here is derived from an EMBL/GenBank/DDBJ whole genome shotgun (WGS) entry which is preliminary data.</text>
</comment>
<accession>A0ACC4BTJ9</accession>
<reference evidence="1 2" key="1">
    <citation type="journal article" date="2024" name="Plant Biotechnol. J.">
        <title>Genome and CRISPR/Cas9 system of a widespread forest tree (Populus alba) in the world.</title>
        <authorList>
            <person name="Liu Y.J."/>
            <person name="Jiang P.F."/>
            <person name="Han X.M."/>
            <person name="Li X.Y."/>
            <person name="Wang H.M."/>
            <person name="Wang Y.J."/>
            <person name="Wang X.X."/>
            <person name="Zeng Q.Y."/>
        </authorList>
    </citation>
    <scope>NUCLEOTIDE SEQUENCE [LARGE SCALE GENOMIC DNA]</scope>
    <source>
        <strain evidence="2">cv. PAL-ZL1</strain>
    </source>
</reference>
<dbReference type="EMBL" id="RCHU02000008">
    <property type="protein sequence ID" value="KAL3581954.1"/>
    <property type="molecule type" value="Genomic_DNA"/>
</dbReference>
<proteinExistence type="predicted"/>
<evidence type="ECO:0000313" key="1">
    <source>
        <dbReference type="EMBL" id="KAL3581954.1"/>
    </source>
</evidence>
<dbReference type="Proteomes" id="UP000309997">
    <property type="component" value="Unassembled WGS sequence"/>
</dbReference>
<evidence type="ECO:0000313" key="2">
    <source>
        <dbReference type="Proteomes" id="UP000309997"/>
    </source>
</evidence>
<organism evidence="1 2">
    <name type="scientific">Populus alba</name>
    <name type="common">White poplar</name>
    <dbReference type="NCBI Taxonomy" id="43335"/>
    <lineage>
        <taxon>Eukaryota</taxon>
        <taxon>Viridiplantae</taxon>
        <taxon>Streptophyta</taxon>
        <taxon>Embryophyta</taxon>
        <taxon>Tracheophyta</taxon>
        <taxon>Spermatophyta</taxon>
        <taxon>Magnoliopsida</taxon>
        <taxon>eudicotyledons</taxon>
        <taxon>Gunneridae</taxon>
        <taxon>Pentapetalae</taxon>
        <taxon>rosids</taxon>
        <taxon>fabids</taxon>
        <taxon>Malpighiales</taxon>
        <taxon>Salicaceae</taxon>
        <taxon>Saliceae</taxon>
        <taxon>Populus</taxon>
    </lineage>
</organism>
<name>A0ACC4BTJ9_POPAL</name>
<gene>
    <name evidence="1" type="ORF">D5086_016286</name>
</gene>
<sequence>MNDEMDSFQFVTGEKRWKDQYQWVLGLVTLLYRKVVKDMTFNRAAAVELPFRSRQSSYLVSSSEYMYDVISKSTHVKKNTMRSQTVKYDSTAAKAA</sequence>
<keyword evidence="2" id="KW-1185">Reference proteome</keyword>
<protein>
    <submittedName>
        <fullName evidence="1">Uncharacterized protein</fullName>
    </submittedName>
</protein>